<reference evidence="2" key="1">
    <citation type="submission" date="2016-05" db="EMBL/GenBank/DDBJ databases">
        <authorList>
            <person name="Naeem Raeece"/>
        </authorList>
    </citation>
    <scope>NUCLEOTIDE SEQUENCE [LARGE SCALE GENOMIC DNA]</scope>
</reference>
<name>A0A1A8W5D2_PLAOA</name>
<organism evidence="1 2">
    <name type="scientific">Plasmodium ovale curtisi</name>
    <dbReference type="NCBI Taxonomy" id="864141"/>
    <lineage>
        <taxon>Eukaryota</taxon>
        <taxon>Sar</taxon>
        <taxon>Alveolata</taxon>
        <taxon>Apicomplexa</taxon>
        <taxon>Aconoidasida</taxon>
        <taxon>Haemosporida</taxon>
        <taxon>Plasmodiidae</taxon>
        <taxon>Plasmodium</taxon>
        <taxon>Plasmodium (Plasmodium)</taxon>
    </lineage>
</organism>
<dbReference type="EMBL" id="FLQU01000614">
    <property type="protein sequence ID" value="SBS88151.1"/>
    <property type="molecule type" value="Genomic_DNA"/>
</dbReference>
<dbReference type="AlphaFoldDB" id="A0A1A8W5D2"/>
<dbReference type="Proteomes" id="UP000078560">
    <property type="component" value="Unassembled WGS sequence"/>
</dbReference>
<gene>
    <name evidence="1" type="ORF">POVCU2_0046690</name>
</gene>
<evidence type="ECO:0000313" key="1">
    <source>
        <dbReference type="EMBL" id="SBS88151.1"/>
    </source>
</evidence>
<proteinExistence type="predicted"/>
<accession>A0A1A8W5D2</accession>
<evidence type="ECO:0000313" key="2">
    <source>
        <dbReference type="Proteomes" id="UP000078560"/>
    </source>
</evidence>
<sequence length="120" mass="13626">MLQISHVSLYVGGSSQSQTRNSVRCLITVCFAIPMNMKKIRLLKYGNVNELESELGLYFTSVRKRISEFIARKSENSTSYVLSGKGNEKKPQKKKVHYPLRKGKAWKGEKTNDAWALRSG</sequence>
<protein>
    <submittedName>
        <fullName evidence="1">Uncharacterized protein</fullName>
    </submittedName>
</protein>